<dbReference type="InterPro" id="IPR029028">
    <property type="entry name" value="Alpha/beta_knot_MTases"/>
</dbReference>
<protein>
    <recommendedName>
        <fullName evidence="3">tRNA/rRNA methyltransferase SpoU type domain-containing protein</fullName>
    </recommendedName>
</protein>
<gene>
    <name evidence="4" type="ORF">A2430_01065</name>
</gene>
<dbReference type="GO" id="GO:0008173">
    <property type="term" value="F:RNA methyltransferase activity"/>
    <property type="evidence" value="ECO:0007669"/>
    <property type="project" value="InterPro"/>
</dbReference>
<dbReference type="Proteomes" id="UP000177246">
    <property type="component" value="Unassembled WGS sequence"/>
</dbReference>
<dbReference type="InterPro" id="IPR004441">
    <property type="entry name" value="rRNA_MeTrfase_TrmH"/>
</dbReference>
<dbReference type="GO" id="GO:0003723">
    <property type="term" value="F:RNA binding"/>
    <property type="evidence" value="ECO:0007669"/>
    <property type="project" value="InterPro"/>
</dbReference>
<dbReference type="Gene3D" id="3.40.1280.10">
    <property type="match status" value="1"/>
</dbReference>
<dbReference type="GO" id="GO:0005829">
    <property type="term" value="C:cytosol"/>
    <property type="evidence" value="ECO:0007669"/>
    <property type="project" value="TreeGrafter"/>
</dbReference>
<dbReference type="SUPFAM" id="SSF75217">
    <property type="entry name" value="alpha/beta knot"/>
    <property type="match status" value="1"/>
</dbReference>
<name>A0A1G2CNM4_9BACT</name>
<evidence type="ECO:0000256" key="1">
    <source>
        <dbReference type="ARBA" id="ARBA00022603"/>
    </source>
</evidence>
<dbReference type="InterPro" id="IPR001537">
    <property type="entry name" value="SpoU_MeTrfase"/>
</dbReference>
<accession>A0A1G2CNM4</accession>
<dbReference type="AlphaFoldDB" id="A0A1G2CNM4"/>
<dbReference type="EMBL" id="MHLF01000031">
    <property type="protein sequence ID" value="OGZ02983.1"/>
    <property type="molecule type" value="Genomic_DNA"/>
</dbReference>
<evidence type="ECO:0000313" key="5">
    <source>
        <dbReference type="Proteomes" id="UP000177246"/>
    </source>
</evidence>
<reference evidence="4 5" key="1">
    <citation type="journal article" date="2016" name="Nat. Commun.">
        <title>Thousands of microbial genomes shed light on interconnected biogeochemical processes in an aquifer system.</title>
        <authorList>
            <person name="Anantharaman K."/>
            <person name="Brown C.T."/>
            <person name="Hug L.A."/>
            <person name="Sharon I."/>
            <person name="Castelle C.J."/>
            <person name="Probst A.J."/>
            <person name="Thomas B.C."/>
            <person name="Singh A."/>
            <person name="Wilkins M.J."/>
            <person name="Karaoz U."/>
            <person name="Brodie E.L."/>
            <person name="Williams K.H."/>
            <person name="Hubbard S.S."/>
            <person name="Banfield J.F."/>
        </authorList>
    </citation>
    <scope>NUCLEOTIDE SEQUENCE [LARGE SCALE GENOMIC DNA]</scope>
</reference>
<organism evidence="4 5">
    <name type="scientific">Candidatus Liptonbacteria bacterium RIFOXYC1_FULL_36_8</name>
    <dbReference type="NCBI Taxonomy" id="1798655"/>
    <lineage>
        <taxon>Bacteria</taxon>
        <taxon>Candidatus Liptoniibacteriota</taxon>
    </lineage>
</organism>
<comment type="caution">
    <text evidence="4">The sequence shown here is derived from an EMBL/GenBank/DDBJ whole genome shotgun (WGS) entry which is preliminary data.</text>
</comment>
<dbReference type="GO" id="GO:0006396">
    <property type="term" value="P:RNA processing"/>
    <property type="evidence" value="ECO:0007669"/>
    <property type="project" value="InterPro"/>
</dbReference>
<feature type="domain" description="tRNA/rRNA methyltransferase SpoU type" evidence="3">
    <location>
        <begin position="5"/>
        <end position="164"/>
    </location>
</feature>
<evidence type="ECO:0000313" key="4">
    <source>
        <dbReference type="EMBL" id="OGZ02983.1"/>
    </source>
</evidence>
<dbReference type="InterPro" id="IPR029026">
    <property type="entry name" value="tRNA_m1G_MTases_N"/>
</dbReference>
<dbReference type="GO" id="GO:0032259">
    <property type="term" value="P:methylation"/>
    <property type="evidence" value="ECO:0007669"/>
    <property type="project" value="UniProtKB-KW"/>
</dbReference>
<evidence type="ECO:0000256" key="2">
    <source>
        <dbReference type="ARBA" id="ARBA00022679"/>
    </source>
</evidence>
<evidence type="ECO:0000259" key="3">
    <source>
        <dbReference type="Pfam" id="PF00588"/>
    </source>
</evidence>
<dbReference type="PANTHER" id="PTHR46429:SF1">
    <property type="entry name" value="23S RRNA (GUANOSINE-2'-O-)-METHYLTRANSFERASE RLMB"/>
    <property type="match status" value="1"/>
</dbReference>
<dbReference type="Pfam" id="PF00588">
    <property type="entry name" value="SpoU_methylase"/>
    <property type="match status" value="1"/>
</dbReference>
<dbReference type="PANTHER" id="PTHR46429">
    <property type="entry name" value="23S RRNA (GUANOSINE-2'-O-)-METHYLTRANSFERASE RLMB"/>
    <property type="match status" value="1"/>
</dbReference>
<proteinExistence type="predicted"/>
<sequence length="177" mass="20028">MEREIVVILDNFRSVFNTASCFRTADGAGVRKIYLTGTTPAPLDRFKKFRKDFTKVALGAEKTVEWEKAENEMELIKKLKENDFVVVAVEQNKKSEDIFEFAKSFNREDSRQVQDANKIALIFGNEVEGISQKVLKKCDKILEIPMRGKKESLNVAVAFAIAVYAIAITNNQEANSK</sequence>
<keyword evidence="2" id="KW-0808">Transferase</keyword>
<keyword evidence="1" id="KW-0489">Methyltransferase</keyword>